<name>A0A9Q1K8I0_9CARY</name>
<reference evidence="2" key="1">
    <citation type="submission" date="2022-04" db="EMBL/GenBank/DDBJ databases">
        <title>Carnegiea gigantea Genome sequencing and assembly v2.</title>
        <authorList>
            <person name="Copetti D."/>
            <person name="Sanderson M.J."/>
            <person name="Burquez A."/>
            <person name="Wojciechowski M.F."/>
        </authorList>
    </citation>
    <scope>NUCLEOTIDE SEQUENCE</scope>
    <source>
        <strain evidence="2">SGP5-SGP5p</strain>
        <tissue evidence="2">Aerial part</tissue>
    </source>
</reference>
<accession>A0A9Q1K8I0</accession>
<protein>
    <submittedName>
        <fullName evidence="2">Uncharacterized protein</fullName>
    </submittedName>
</protein>
<proteinExistence type="predicted"/>
<dbReference type="EMBL" id="JAKOGI010000246">
    <property type="protein sequence ID" value="KAJ8438637.1"/>
    <property type="molecule type" value="Genomic_DNA"/>
</dbReference>
<evidence type="ECO:0000256" key="1">
    <source>
        <dbReference type="SAM" id="MobiDB-lite"/>
    </source>
</evidence>
<organism evidence="2 3">
    <name type="scientific">Carnegiea gigantea</name>
    <dbReference type="NCBI Taxonomy" id="171969"/>
    <lineage>
        <taxon>Eukaryota</taxon>
        <taxon>Viridiplantae</taxon>
        <taxon>Streptophyta</taxon>
        <taxon>Embryophyta</taxon>
        <taxon>Tracheophyta</taxon>
        <taxon>Spermatophyta</taxon>
        <taxon>Magnoliopsida</taxon>
        <taxon>eudicotyledons</taxon>
        <taxon>Gunneridae</taxon>
        <taxon>Pentapetalae</taxon>
        <taxon>Caryophyllales</taxon>
        <taxon>Cactineae</taxon>
        <taxon>Cactaceae</taxon>
        <taxon>Cactoideae</taxon>
        <taxon>Echinocereeae</taxon>
        <taxon>Carnegiea</taxon>
    </lineage>
</organism>
<evidence type="ECO:0000313" key="2">
    <source>
        <dbReference type="EMBL" id="KAJ8438637.1"/>
    </source>
</evidence>
<feature type="compositionally biased region" description="Basic residues" evidence="1">
    <location>
        <begin position="171"/>
        <end position="180"/>
    </location>
</feature>
<dbReference type="AlphaFoldDB" id="A0A9Q1K8I0"/>
<keyword evidence="3" id="KW-1185">Reference proteome</keyword>
<dbReference type="OrthoDB" id="1939383at2759"/>
<gene>
    <name evidence="2" type="ORF">Cgig2_016383</name>
</gene>
<feature type="compositionally biased region" description="Polar residues" evidence="1">
    <location>
        <begin position="186"/>
        <end position="201"/>
    </location>
</feature>
<feature type="region of interest" description="Disordered" evidence="1">
    <location>
        <begin position="171"/>
        <end position="218"/>
    </location>
</feature>
<comment type="caution">
    <text evidence="2">The sequence shown here is derived from an EMBL/GenBank/DDBJ whole genome shotgun (WGS) entry which is preliminary data.</text>
</comment>
<sequence>MLTVVAGAKLHLLFWIAYNAYNKHVHKQAMEAIKKELMVYKIIANIFKVAKTLSGCVVPKVKLLLTKTELESRSSIVTFHGRGMFEVLDDSSTFTVNIVEYYCDCMRGRPPSDGRRGITEKRKVHTQSNTLRCSKSKQFGHTSRSHREGNVLKIRRGKDKLRKLKVRLRGALQRRQRQPKLPKIAMTSSQLAKAQPSLSRETSSKTASSRQTRSQTTT</sequence>
<dbReference type="Proteomes" id="UP001153076">
    <property type="component" value="Unassembled WGS sequence"/>
</dbReference>
<feature type="compositionally biased region" description="Low complexity" evidence="1">
    <location>
        <begin position="204"/>
        <end position="218"/>
    </location>
</feature>
<evidence type="ECO:0000313" key="3">
    <source>
        <dbReference type="Proteomes" id="UP001153076"/>
    </source>
</evidence>